<organism evidence="6">
    <name type="scientific">Dissoconium aciculare CBS 342.82</name>
    <dbReference type="NCBI Taxonomy" id="1314786"/>
    <lineage>
        <taxon>Eukaryota</taxon>
        <taxon>Fungi</taxon>
        <taxon>Dikarya</taxon>
        <taxon>Ascomycota</taxon>
        <taxon>Pezizomycotina</taxon>
        <taxon>Dothideomycetes</taxon>
        <taxon>Dothideomycetidae</taxon>
        <taxon>Mycosphaerellales</taxon>
        <taxon>Dissoconiaceae</taxon>
        <taxon>Dissoconium</taxon>
    </lineage>
</organism>
<dbReference type="RefSeq" id="XP_033464464.1">
    <property type="nucleotide sequence ID" value="XM_033600766.1"/>
</dbReference>
<feature type="compositionally biased region" description="Polar residues" evidence="1">
    <location>
        <begin position="191"/>
        <end position="202"/>
    </location>
</feature>
<proteinExistence type="predicted"/>
<protein>
    <recommendedName>
        <fullName evidence="7">Fermentation associated protein</fullName>
    </recommendedName>
</protein>
<name>A0A6J3MHS0_9PEZI</name>
<feature type="domain" description="Csf1 N-terminal" evidence="3">
    <location>
        <begin position="32"/>
        <end position="542"/>
    </location>
</feature>
<reference evidence="6" key="3">
    <citation type="submission" date="2025-08" db="UniProtKB">
        <authorList>
            <consortium name="RefSeq"/>
        </authorList>
    </citation>
    <scope>IDENTIFICATION</scope>
    <source>
        <strain evidence="6">CBS 342.82</strain>
    </source>
</reference>
<keyword evidence="5" id="KW-1185">Reference proteome</keyword>
<dbReference type="GeneID" id="54358566"/>
<dbReference type="GO" id="GO:0016020">
    <property type="term" value="C:membrane"/>
    <property type="evidence" value="ECO:0007669"/>
    <property type="project" value="InterPro"/>
</dbReference>
<dbReference type="InterPro" id="IPR029636">
    <property type="entry name" value="Csf1"/>
</dbReference>
<dbReference type="OrthoDB" id="10051416at2759"/>
<feature type="region of interest" description="Disordered" evidence="1">
    <location>
        <begin position="175"/>
        <end position="226"/>
    </location>
</feature>
<dbReference type="PANTHER" id="PTHR32085">
    <property type="entry name" value="PROTEIN CSF1"/>
    <property type="match status" value="1"/>
</dbReference>
<evidence type="ECO:0000256" key="2">
    <source>
        <dbReference type="SAM" id="Phobius"/>
    </source>
</evidence>
<feature type="region of interest" description="Disordered" evidence="1">
    <location>
        <begin position="357"/>
        <end position="386"/>
    </location>
</feature>
<reference evidence="6" key="2">
    <citation type="submission" date="2020-04" db="EMBL/GenBank/DDBJ databases">
        <authorList>
            <consortium name="NCBI Genome Project"/>
        </authorList>
    </citation>
    <scope>NUCLEOTIDE SEQUENCE</scope>
    <source>
        <strain evidence="6">CBS 342.82</strain>
    </source>
</reference>
<feature type="domain" description="Csf1 C-terminal region" evidence="4">
    <location>
        <begin position="2508"/>
        <end position="3238"/>
    </location>
</feature>
<evidence type="ECO:0008006" key="7">
    <source>
        <dbReference type="Google" id="ProtNLM"/>
    </source>
</evidence>
<evidence type="ECO:0000256" key="1">
    <source>
        <dbReference type="SAM" id="MobiDB-lite"/>
    </source>
</evidence>
<dbReference type="Pfam" id="PF25038">
    <property type="entry name" value="Csf1_C"/>
    <property type="match status" value="1"/>
</dbReference>
<accession>A0A6J3MHS0</accession>
<feature type="domain" description="Csf1 N-terminal" evidence="3">
    <location>
        <begin position="575"/>
        <end position="856"/>
    </location>
</feature>
<gene>
    <name evidence="6" type="ORF">K489DRAFT_311206</name>
</gene>
<feature type="compositionally biased region" description="Polar residues" evidence="1">
    <location>
        <begin position="540"/>
        <end position="553"/>
    </location>
</feature>
<reference evidence="6" key="1">
    <citation type="submission" date="2020-01" db="EMBL/GenBank/DDBJ databases">
        <authorList>
            <consortium name="DOE Joint Genome Institute"/>
            <person name="Haridas S."/>
            <person name="Albert R."/>
            <person name="Binder M."/>
            <person name="Bloem J."/>
            <person name="Labutti K."/>
            <person name="Salamov A."/>
            <person name="Andreopoulos B."/>
            <person name="Baker S.E."/>
            <person name="Barry K."/>
            <person name="Bills G."/>
            <person name="Bluhm B.H."/>
            <person name="Cannon C."/>
            <person name="Castanera R."/>
            <person name="Culley D.E."/>
            <person name="Daum C."/>
            <person name="Ezra D."/>
            <person name="Gonzalez J.B."/>
            <person name="Henrissat B."/>
            <person name="Kuo A."/>
            <person name="Liang C."/>
            <person name="Lipzen A."/>
            <person name="Lutzoni F."/>
            <person name="Magnuson J."/>
            <person name="Mondo S."/>
            <person name="Nolan M."/>
            <person name="Ohm R."/>
            <person name="Pangilinan J."/>
            <person name="Park H.-J."/>
            <person name="Ramirez L."/>
            <person name="Alfaro M."/>
            <person name="Sun H."/>
            <person name="Tritt A."/>
            <person name="Yoshinaga Y."/>
            <person name="Zwiers L.-H."/>
            <person name="Turgeon B.G."/>
            <person name="Goodwin S.B."/>
            <person name="Spatafora J.W."/>
            <person name="Crous P.W."/>
            <person name="Grigoriev I.V."/>
        </authorList>
    </citation>
    <scope>NUCLEOTIDE SEQUENCE</scope>
    <source>
        <strain evidence="6">CBS 342.82</strain>
    </source>
</reference>
<feature type="compositionally biased region" description="Basic and acidic residues" evidence="1">
    <location>
        <begin position="212"/>
        <end position="226"/>
    </location>
</feature>
<dbReference type="InterPro" id="IPR048636">
    <property type="entry name" value="Csf1_N"/>
</dbReference>
<feature type="region of interest" description="Disordered" evidence="1">
    <location>
        <begin position="534"/>
        <end position="575"/>
    </location>
</feature>
<keyword evidence="2" id="KW-1133">Transmembrane helix</keyword>
<keyword evidence="2" id="KW-0812">Transmembrane</keyword>
<feature type="transmembrane region" description="Helical" evidence="2">
    <location>
        <begin position="58"/>
        <end position="78"/>
    </location>
</feature>
<dbReference type="GO" id="GO:0006113">
    <property type="term" value="P:fermentation"/>
    <property type="evidence" value="ECO:0007669"/>
    <property type="project" value="InterPro"/>
</dbReference>
<dbReference type="Proteomes" id="UP000504637">
    <property type="component" value="Unplaced"/>
</dbReference>
<evidence type="ECO:0000259" key="3">
    <source>
        <dbReference type="Pfam" id="PF21678"/>
    </source>
</evidence>
<dbReference type="PANTHER" id="PTHR32085:SF3">
    <property type="entry name" value="PROTEIN CSF1"/>
    <property type="match status" value="1"/>
</dbReference>
<dbReference type="InterPro" id="IPR056779">
    <property type="entry name" value="Csf1_C"/>
</dbReference>
<evidence type="ECO:0000313" key="6">
    <source>
        <dbReference type="RefSeq" id="XP_033464464.1"/>
    </source>
</evidence>
<evidence type="ECO:0000313" key="5">
    <source>
        <dbReference type="Proteomes" id="UP000504637"/>
    </source>
</evidence>
<evidence type="ECO:0000259" key="4">
    <source>
        <dbReference type="Pfam" id="PF25038"/>
    </source>
</evidence>
<dbReference type="Pfam" id="PF21678">
    <property type="entry name" value="Csf1_N"/>
    <property type="match status" value="2"/>
</dbReference>
<keyword evidence="2" id="KW-0472">Membrane</keyword>
<feature type="transmembrane region" description="Helical" evidence="2">
    <location>
        <begin position="12"/>
        <end position="38"/>
    </location>
</feature>
<sequence length="3239" mass="358508">MSSLLFPSPLTFALGFNWIFLIEILVSGILALFFLFYLNRLVGTVISYAIRAYTWHKFRAHIEISALQLSLLGGRIFFKGVRYHAQNITLHVQSGHITWRYWLRLVQEAEVFDDGHRSREHGPAGPDGMKNPLSGKEIARLRLPCRMSVKLAGVEAFIYNQSPKYDAIIKAMGHDTNRGAQPDTPDEGSLPSASLRSSTAANTREDIDENDAFPRRVETNETKSTEHGLTKLTLPSFLRSFPIKIECKRAAATIGNENTTNVIIAAVERSAGTIDAARAGPLDLYRLLFNFDLNTVTVALKPNRDFKGLQRDAAKQAWDRNSSESLTATDQPRPFLLVLAKVWKRLKALLSGQFSSDTSSVRATSPKAISKDEEKSNSDAVPPASQWHGLHRYADEGPLLGDDRWRHTEYGKASQLVDIPKIALRFFWDVPGFVSEEVMTASFITALADATDINGAKSPDYGVELGVYGGEIVYGPWADRQRNNLQNVFFPAASVDSKAAKPLKAGDLRLATSFKIVIIVHEDVTLRIPLREESKDSDWTSHSPTISSQNDTDAMTAAAPGNRQKHSKRHPTKENTTVTDARPYAWLDVSVKQNSVVKYGMDMYASPSGFANKLDVDVKGIEMFSSVNHGLLWRSGSLTLSADLSYPLSWNSVRDWPFSITCDDLELFILRDHLFLLIDMVTDWASGDPPDFYTFVPFIYALDITLRNFCIYLNVNDANIINDPANLEKNDYLTLEGLLQARLEIPINQYRPRRNGISFDVLAQQLRMRLSSSTRSTLHTFIDDDQIATLPKLTLKGSFDSNQDTSSTLTDVLRLDLVGTGLSLMTHGFVVRRFLNLQENYFGDYLHFKTLEEFQDAGEDFEPAIANVETPQKPKAANELDVILAIVAEDVILMVPTNLYSGRSCVRAELPLADLDLRITSYYLDMGLNLSPLSILSGPSGDLDDDDSTAKSESAAQIYLAGLDLRGHRAFGLPPKEPTYISEWDVHVGELTGELSDSFFRDLTTAGRVFAFSFEDGENVLPIPTQATVDDVTFVRARTDVVRLWLHSERDAILLEMDPVQVETSDWASGMFSQKIAVQAPRVVVACIDAEKVSRTRGREIRKSKVQTYAFVETGIELKVANRKSHFDIARKCQQSHLRSSDRRTNRGSFLLRPDNDWSTIDRDEDFVDPPAMPFPEIPAPVNSAHVVRPVSINSQRRLLGHRGSMSSQASSTSLTASLLSTSRNSMQDFDDAAALQVSKLETAHDQSHSITPSKSLHAVKEHESIPGVKNRTLKHPAAPNMAFSSPYARPYFPLEAVHPDESDVPMYSPMADQCSIAREESNLGADFASPPDQEYEQTTIFIDVKPGIRGLVKPQLTQSILHLIHIMLPSNPQDGLDCLQMNVMESIKSQKASLRSKCEVFEIQSCLPTANLRVINDDQNADARDQIDLTLTSFTSLTRIRKTPSESGVKQTIALHNRVAKVGIALIDRGLGVASSTAPAIQIDIRDSLMRCALAHSNVVHASLQALDLVVSGTQAPYLMSLTLRLARLVNDMVINFQKVGSGDALRLQSFISGLVRHGDLTGDPPFMTRMMYVLRAYPQHFRNEDSWKILSRLRYIMQNLPASAQEELEGAFADPANTPNANPSSTDLSSWALSPIWDIPYVNQTVIFQVVSGSKATEGSSVPDLKPSISTLRVGSVRAAVETEVETSDVIFDDMALDVVTAPPQLPQGLMLIEDNKRSKVILRLSVNSIAAYIDWSLISVAETVLGRRTDLEELTRIYANETDATIQSREIGLIRQDFQIVLATESASIAIVSLNLRHVSRADELKMSLIGTIKGNESFSESYNATVICNALVTELYNTSQCIWTTLLDAPSIYIDHILPIHKTSSSDINVAVAYKEVSLIILEQVPGILHLMESVIIDEATQIRDLIKAHFGDREATENANEDTLGDMRGEIGWHRAPKVNIAVLAGTLCIEVSLLQSLKYRLEGKATSIRMASSSTQRGAFSVDYDIGSQSHVFINTSGKQSHMSKILDIPPINGNIGLDIRPQVTRITAATSIERIEVSAGSLLEVAGILAQPEVQNVISTIKAGVSDVRGQFATLELVGTTNVSTEKPGANRILFDVRLAVAGIRFSALVSQVRDASFIAAEFGTGSVHAIVSNQGQSASQVLSVPSISAKLQDIGASLETRDDHSTQPCGSMLMKLWLDFDGEFSRQLLVRSSQLTLDMYPATAATIIDVINHLQDRIRHLDLSSEVEYLRRLRDERRHTVVQRLSRKSEPKVGDVPFLTEEFLSIKIHVELLDMRARWVINQTFVPRPNDQPEDLFFSIKKLDLAISGVDEARLRLDNVVLQLVRQDTDDNGSRATNSAILPEVEFSVMYRSHDKKRRFAFKASGKPLDVRLESRFLLPVAAVQRSIDSAVQQFKIGTRTWQSTPTVSGAPRSTMFDTKRLESLIIEAEFAGAIFHLQGANAYNQTDAPESTSVHKQPSASVNHGRFGQYATDGARLKTSLTSPGIAFKLEFRADGPTPSFHAEIRVEASSNLLLPDVVPLILEVSDGVKELVQGRDFVDNISEQEGSQIMSKSTLTQSFFEEDSIIIANPAKIFGRTRVDVGIRVCRQEFGLSCQPVARVDAKASLEDFYFVVNTIDSDEHGHFFATSAIMTKLTAQVKHMYSREPTFIYDMESVELSAMNDKHLSGTPGISAILNINPTRLFVNGKQLQDLLLFREIWLPAEIRDTMAASNSEPPNESKADEYFAQRYQSAAAAAAFPWNATICIKRLAVDLDLGQSIGKPSFVVKNLWASQQKSSNWEQSLSIGLDDVTMSGSGRMSGFVSLEGLGVRTSIRWPEDTNENEGHTTPLIQASFGFKRLRAKAAFDYQAFAFGDIEGFDFLMYNVRELKEGRQDRLVAVLDCAKAYVFCTATSPAQAVGVYQAFDRLIHEKQAAFEQSLRDITKHASNEANMERPGPNAAPNVVMQQEILMGKKQRKKSAIMLHTDVVVTVGAISFGVYPSTFLDSQMLKMEANDIQARFAAGLERGRVTSGLGMTLGQLQVGLAATRKISATSRPLELSVEEVITNAINAKGGTILRVPKVTASMQTWQTPESNNVDYIFRSLFEGKIDVGWNLARVNFIKGMWTTHTRALGSRLGKLLPESAVKITAGLQEGDAVPGVEKNDTEKRAQEKITAEIKLPQSRYNYNALAPPVIETPQLRDMGEATPPLEWIGLQRDRLPHVTHQIIIVSLLEVCKEVEDAYESILGTS</sequence>